<dbReference type="EMBL" id="CP007451">
    <property type="protein sequence ID" value="AHW59066.1"/>
    <property type="molecule type" value="Genomic_DNA"/>
</dbReference>
<dbReference type="InterPro" id="IPR010827">
    <property type="entry name" value="BamA/TamA_POTRA"/>
</dbReference>
<evidence type="ECO:0000259" key="7">
    <source>
        <dbReference type="Pfam" id="PF07244"/>
    </source>
</evidence>
<dbReference type="Pfam" id="PF07244">
    <property type="entry name" value="POTRA"/>
    <property type="match status" value="1"/>
</dbReference>
<evidence type="ECO:0000256" key="1">
    <source>
        <dbReference type="ARBA" id="ARBA00004370"/>
    </source>
</evidence>
<dbReference type="eggNOG" id="COG4775">
    <property type="taxonomic scope" value="Bacteria"/>
</dbReference>
<name>X5DXR1_9BACT</name>
<sequence>MAEKYYRQKIGSYKWIFVLSAMLLASCSQTRFVPEQEYLLQKVELEIDNQEVSREEAKSVLRQKENYKILGFIKFYLLLYNMSSKKKTDDWLKRIGEAPQLYDKAMVDRSAEQLESYMGQRGYYQAKVNQEVQLNEKKRKAKLKFAVAAGDQYRIRRVNYHFETAELQKIFYNDSAKYQMSPGTAFDIYELEKQQKRIVSLYQNNGYYYFSNNQVRYLADSTLYNKQVILDLFIGEPRSSQVDSTKLLKPYYLNKFYYSVMPGNTPVTSNRKQDYNFSDTLIWDNSVLYASEQVAYPPGLFIRTNQMQRGDLYNIAEVENTFNALNRLRQFRFVDIQFEETYPEQDTNLLDCNIRLAPLNKQSTSFDIEGTNTSGNLGVAGNIYYQHRNLFKGAEVFQVRLKGATERLHRSVGDGTSEAFNTREFGVETSLMVPKLLGPGKYIKSFGKYLPKTVFNAGYNYQRRPEYTRNITNFKIGYDWKTSQNYQHLWNFLDVNVVRLYEFDPKFVNSIQDLYIKSSFTDHLIFAMNYSLIFNNQRLSSNKNYTYVRLNFESSGNLLWAISELAERDLTFEQDSATQETTEYYKMFNIRFAQYIKADLELRKAFQLDRYNYVVGRLFGGVGLPYGNSPFLPFEKQYFSGGANGIRAWQVRSLGPGSYTPEDENAYPNQSSDIKLEANIEYRFRLLGSLEGALFVDAGNIWAINSNDNREGAVFKVDKFYKQFAVGTGTGFRFDLSYFILRTDIGMKLRDPAAAKGERWIIGNRGYKGSDFTFSFAIGYPF</sequence>
<dbReference type="PANTHER" id="PTHR12815:SF47">
    <property type="entry name" value="TRANSLOCATION AND ASSEMBLY MODULE SUBUNIT TAMA"/>
    <property type="match status" value="1"/>
</dbReference>
<comment type="subcellular location">
    <subcellularLocation>
        <location evidence="1">Membrane</location>
    </subcellularLocation>
</comment>
<evidence type="ECO:0000256" key="5">
    <source>
        <dbReference type="ARBA" id="ARBA00023237"/>
    </source>
</evidence>
<accession>X5DXR1</accession>
<proteinExistence type="predicted"/>
<dbReference type="PANTHER" id="PTHR12815">
    <property type="entry name" value="SORTING AND ASSEMBLY MACHINERY SAMM50 PROTEIN FAMILY MEMBER"/>
    <property type="match status" value="1"/>
</dbReference>
<dbReference type="HOGENOM" id="CLU_010929_0_0_10"/>
<dbReference type="RefSeq" id="WP_051567599.1">
    <property type="nucleotide sequence ID" value="NZ_FOHT01000017.1"/>
</dbReference>
<dbReference type="KEGG" id="dori:FH5T_04250"/>
<evidence type="ECO:0000259" key="6">
    <source>
        <dbReference type="Pfam" id="PF01103"/>
    </source>
</evidence>
<reference evidence="8 10" key="1">
    <citation type="submission" date="2014-03" db="EMBL/GenBank/DDBJ databases">
        <title>Complete genome sequence of a deeply braunched marine Bacteroidia bacterium Draconibacterium orientale type strain FH5T.</title>
        <authorList>
            <person name="Li X."/>
            <person name="Wang X."/>
            <person name="Xie Z."/>
            <person name="Du Z."/>
            <person name="Chen G."/>
        </authorList>
    </citation>
    <scope>NUCLEOTIDE SEQUENCE [LARGE SCALE GENOMIC DNA]</scope>
    <source>
        <strain evidence="8 10">FH5</strain>
    </source>
</reference>
<dbReference type="Pfam" id="PF01103">
    <property type="entry name" value="Omp85"/>
    <property type="match status" value="1"/>
</dbReference>
<dbReference type="Proteomes" id="UP000181981">
    <property type="component" value="Unassembled WGS sequence"/>
</dbReference>
<keyword evidence="5" id="KW-0998">Cell outer membrane</keyword>
<keyword evidence="3" id="KW-0732">Signal</keyword>
<organism evidence="9 11">
    <name type="scientific">Draconibacterium orientale</name>
    <dbReference type="NCBI Taxonomy" id="1168034"/>
    <lineage>
        <taxon>Bacteria</taxon>
        <taxon>Pseudomonadati</taxon>
        <taxon>Bacteroidota</taxon>
        <taxon>Bacteroidia</taxon>
        <taxon>Marinilabiliales</taxon>
        <taxon>Prolixibacteraceae</taxon>
        <taxon>Draconibacterium</taxon>
    </lineage>
</organism>
<evidence type="ECO:0000256" key="2">
    <source>
        <dbReference type="ARBA" id="ARBA00022692"/>
    </source>
</evidence>
<dbReference type="EMBL" id="FOHT01000017">
    <property type="protein sequence ID" value="SET59644.1"/>
    <property type="molecule type" value="Genomic_DNA"/>
</dbReference>
<feature type="domain" description="Bacterial surface antigen (D15)" evidence="6">
    <location>
        <begin position="593"/>
        <end position="781"/>
    </location>
</feature>
<evidence type="ECO:0000256" key="4">
    <source>
        <dbReference type="ARBA" id="ARBA00023136"/>
    </source>
</evidence>
<keyword evidence="2" id="KW-0812">Transmembrane</keyword>
<keyword evidence="4" id="KW-0472">Membrane</keyword>
<dbReference type="Proteomes" id="UP000023772">
    <property type="component" value="Chromosome"/>
</dbReference>
<evidence type="ECO:0000313" key="11">
    <source>
        <dbReference type="Proteomes" id="UP000181981"/>
    </source>
</evidence>
<keyword evidence="10" id="KW-1185">Reference proteome</keyword>
<dbReference type="AlphaFoldDB" id="X5DXR1"/>
<dbReference type="Gene3D" id="3.10.20.310">
    <property type="entry name" value="membrane protein fhac"/>
    <property type="match status" value="2"/>
</dbReference>
<dbReference type="InterPro" id="IPR000184">
    <property type="entry name" value="Bac_surfAg_D15"/>
</dbReference>
<evidence type="ECO:0000313" key="9">
    <source>
        <dbReference type="EMBL" id="SET59644.1"/>
    </source>
</evidence>
<evidence type="ECO:0000256" key="3">
    <source>
        <dbReference type="ARBA" id="ARBA00022729"/>
    </source>
</evidence>
<dbReference type="PROSITE" id="PS51257">
    <property type="entry name" value="PROKAR_LIPOPROTEIN"/>
    <property type="match status" value="1"/>
</dbReference>
<evidence type="ECO:0000313" key="10">
    <source>
        <dbReference type="Proteomes" id="UP000023772"/>
    </source>
</evidence>
<gene>
    <name evidence="8" type="ORF">FH5T_04250</name>
    <name evidence="9" type="ORF">SAMN05444285_11747</name>
</gene>
<feature type="domain" description="POTRA" evidence="7">
    <location>
        <begin position="49"/>
        <end position="149"/>
    </location>
</feature>
<evidence type="ECO:0000313" key="8">
    <source>
        <dbReference type="EMBL" id="AHW59066.1"/>
    </source>
</evidence>
<dbReference type="STRING" id="1168034.FH5T_04250"/>
<dbReference type="OrthoDB" id="9814535at2"/>
<dbReference type="Gene3D" id="2.40.160.50">
    <property type="entry name" value="membrane protein fhac: a member of the omp85/tpsb transporter family"/>
    <property type="match status" value="1"/>
</dbReference>
<dbReference type="InterPro" id="IPR039910">
    <property type="entry name" value="D15-like"/>
</dbReference>
<protein>
    <submittedName>
        <fullName evidence="9">Outer membrane protein assembly factor BamA</fullName>
    </submittedName>
</protein>
<dbReference type="GO" id="GO:0019867">
    <property type="term" value="C:outer membrane"/>
    <property type="evidence" value="ECO:0007669"/>
    <property type="project" value="InterPro"/>
</dbReference>
<reference evidence="9 11" key="2">
    <citation type="submission" date="2016-10" db="EMBL/GenBank/DDBJ databases">
        <authorList>
            <person name="de Groot N.N."/>
        </authorList>
    </citation>
    <scope>NUCLEOTIDE SEQUENCE [LARGE SCALE GENOMIC DNA]</scope>
    <source>
        <strain evidence="9 11">DSM 25947</strain>
    </source>
</reference>